<protein>
    <submittedName>
        <fullName evidence="3">Trichohyalin</fullName>
    </submittedName>
</protein>
<keyword evidence="1" id="KW-0175">Coiled coil</keyword>
<evidence type="ECO:0000313" key="4">
    <source>
        <dbReference type="Proteomes" id="UP000192257"/>
    </source>
</evidence>
<keyword evidence="4" id="KW-1185">Reference proteome</keyword>
<dbReference type="AlphaFoldDB" id="A0A1X0NGI5"/>
<dbReference type="EMBL" id="NBCO01000056">
    <property type="protein sequence ID" value="ORC83825.1"/>
    <property type="molecule type" value="Genomic_DNA"/>
</dbReference>
<evidence type="ECO:0000313" key="3">
    <source>
        <dbReference type="EMBL" id="ORC83825.1"/>
    </source>
</evidence>
<evidence type="ECO:0000256" key="1">
    <source>
        <dbReference type="SAM" id="Coils"/>
    </source>
</evidence>
<feature type="non-terminal residue" evidence="3">
    <location>
        <position position="1"/>
    </location>
</feature>
<reference evidence="3 4" key="1">
    <citation type="submission" date="2017-03" db="EMBL/GenBank/DDBJ databases">
        <title>An alternative strategy for trypanosome survival in the mammalian bloodstream revealed through genome and transcriptome analysis of the ubiquitous bovine parasite Trypanosoma (Megatrypanum) theileri.</title>
        <authorList>
            <person name="Kelly S."/>
            <person name="Ivens A."/>
            <person name="Mott A."/>
            <person name="O'Neill E."/>
            <person name="Emms D."/>
            <person name="Macleod O."/>
            <person name="Voorheis P."/>
            <person name="Matthews J."/>
            <person name="Matthews K."/>
            <person name="Carrington M."/>
        </authorList>
    </citation>
    <scope>NUCLEOTIDE SEQUENCE [LARGE SCALE GENOMIC DNA]</scope>
    <source>
        <strain evidence="3">Edinburgh</strain>
    </source>
</reference>
<feature type="region of interest" description="Disordered" evidence="2">
    <location>
        <begin position="479"/>
        <end position="504"/>
    </location>
</feature>
<dbReference type="Proteomes" id="UP000192257">
    <property type="component" value="Unassembled WGS sequence"/>
</dbReference>
<feature type="coiled-coil region" evidence="1">
    <location>
        <begin position="263"/>
        <end position="304"/>
    </location>
</feature>
<dbReference type="RefSeq" id="XP_028877891.1">
    <property type="nucleotide sequence ID" value="XM_029030833.1"/>
</dbReference>
<feature type="region of interest" description="Disordered" evidence="2">
    <location>
        <begin position="402"/>
        <end position="441"/>
    </location>
</feature>
<feature type="compositionally biased region" description="Basic residues" evidence="2">
    <location>
        <begin position="402"/>
        <end position="411"/>
    </location>
</feature>
<evidence type="ECO:0000256" key="2">
    <source>
        <dbReference type="SAM" id="MobiDB-lite"/>
    </source>
</evidence>
<organism evidence="3 4">
    <name type="scientific">Trypanosoma theileri</name>
    <dbReference type="NCBI Taxonomy" id="67003"/>
    <lineage>
        <taxon>Eukaryota</taxon>
        <taxon>Discoba</taxon>
        <taxon>Euglenozoa</taxon>
        <taxon>Kinetoplastea</taxon>
        <taxon>Metakinetoplastina</taxon>
        <taxon>Trypanosomatida</taxon>
        <taxon>Trypanosomatidae</taxon>
        <taxon>Trypanosoma</taxon>
    </lineage>
</organism>
<gene>
    <name evidence="3" type="ORF">TM35_000561230</name>
</gene>
<feature type="compositionally biased region" description="Acidic residues" evidence="2">
    <location>
        <begin position="481"/>
        <end position="496"/>
    </location>
</feature>
<sequence length="571" mass="65767">VCTAYSAAAAATAARVEQEVLASGVRCGGGAAAEMDVVVLGIDDIAVDEFSACGVGYHVVQACLSSCGMVDVCMMLFQPHHSVQRMDGIDIISKLFPHAYPGNSRDDGRNNNNSMNNNNNNARVSLAHMAAYTELMQTVTSSPSFCRVIQTSSLLLQLHLTSVVVNLWWLQGAHIQQCLFRDGCKDEWRPSLFLCLLNVSDVAELQMRLSLVLPQHCVRKGPSHCGRETHTLSVPVERTQRGVRDETHRQLLSAKLQERRGEVERLAVSVEQQQARNVRMEETLHSLRETARELRIEKDHLGRQSHTIVNARRRSVKEQQAELVAFNTAEGQRLAALRREYERDVRLEMEHLAELRARCGQTREEAERRAWQQTVRLRKQLDTAHEMRERMRDGVSQWRMKVRVQRRRKRKEGGGGGGEVAAESPSQQTQENQQQQEEEYEMELHRIHRDTLKVSQKLTALRQERDELETLKEWWRAKAEEEMEEEEEEDDDDDEFSQNTDVAWEETDKWRDILQNALEEEESMARQSLYAMELAARREDCEWEWCVQSHFKGCAYTDSDPHLHQQQKQQQ</sequence>
<proteinExistence type="predicted"/>
<dbReference type="VEuPathDB" id="TriTrypDB:TM35_000561230"/>
<accession>A0A1X0NGI5</accession>
<name>A0A1X0NGI5_9TRYP</name>
<dbReference type="STRING" id="67003.A0A1X0NGI5"/>
<feature type="non-terminal residue" evidence="3">
    <location>
        <position position="571"/>
    </location>
</feature>
<dbReference type="GeneID" id="39990613"/>
<comment type="caution">
    <text evidence="3">The sequence shown here is derived from an EMBL/GenBank/DDBJ whole genome shotgun (WGS) entry which is preliminary data.</text>
</comment>